<dbReference type="Gene3D" id="3.40.630.40">
    <property type="entry name" value="Zn-dependent exopeptidases"/>
    <property type="match status" value="1"/>
</dbReference>
<evidence type="ECO:0000256" key="2">
    <source>
        <dbReference type="SAM" id="MobiDB-lite"/>
    </source>
</evidence>
<dbReference type="Pfam" id="PF01520">
    <property type="entry name" value="Amidase_3"/>
    <property type="match status" value="1"/>
</dbReference>
<dbReference type="GO" id="GO:0030288">
    <property type="term" value="C:outer membrane-bounded periplasmic space"/>
    <property type="evidence" value="ECO:0007669"/>
    <property type="project" value="TreeGrafter"/>
</dbReference>
<comment type="caution">
    <text evidence="4">The sequence shown here is derived from an EMBL/GenBank/DDBJ whole genome shotgun (WGS) entry which is preliminary data.</text>
</comment>
<evidence type="ECO:0000256" key="1">
    <source>
        <dbReference type="ARBA" id="ARBA00022801"/>
    </source>
</evidence>
<dbReference type="SMART" id="SM00646">
    <property type="entry name" value="Ami_3"/>
    <property type="match status" value="1"/>
</dbReference>
<feature type="compositionally biased region" description="Polar residues" evidence="2">
    <location>
        <begin position="1"/>
        <end position="26"/>
    </location>
</feature>
<sequence>MTPQDAASTNETKRGTSNGPGNSFDKNNYRLAYEVQKNLISLTRTEDRGVKHARFFVLRNSICPAILVETGFITHTTEGPQLAQSTYQDKIVSGISAGISSYAKIMRPQETSKSHR</sequence>
<gene>
    <name evidence="4" type="ORF">SDC9_196194</name>
</gene>
<keyword evidence="1" id="KW-0378">Hydrolase</keyword>
<evidence type="ECO:0000313" key="4">
    <source>
        <dbReference type="EMBL" id="MPN48584.1"/>
    </source>
</evidence>
<accession>A0A645IJU4</accession>
<dbReference type="AlphaFoldDB" id="A0A645IJU4"/>
<dbReference type="PANTHER" id="PTHR30404:SF0">
    <property type="entry name" value="N-ACETYLMURAMOYL-L-ALANINE AMIDASE AMIC"/>
    <property type="match status" value="1"/>
</dbReference>
<protein>
    <recommendedName>
        <fullName evidence="3">MurNAc-LAA domain-containing protein</fullName>
    </recommendedName>
</protein>
<proteinExistence type="predicted"/>
<dbReference type="EMBL" id="VSSQ01111060">
    <property type="protein sequence ID" value="MPN48584.1"/>
    <property type="molecule type" value="Genomic_DNA"/>
</dbReference>
<dbReference type="CDD" id="cd02696">
    <property type="entry name" value="MurNAc-LAA"/>
    <property type="match status" value="1"/>
</dbReference>
<dbReference type="SUPFAM" id="SSF53187">
    <property type="entry name" value="Zn-dependent exopeptidases"/>
    <property type="match status" value="1"/>
</dbReference>
<evidence type="ECO:0000259" key="3">
    <source>
        <dbReference type="SMART" id="SM00646"/>
    </source>
</evidence>
<name>A0A645IJU4_9ZZZZ</name>
<dbReference type="GO" id="GO:0008745">
    <property type="term" value="F:N-acetylmuramoyl-L-alanine amidase activity"/>
    <property type="evidence" value="ECO:0007669"/>
    <property type="project" value="InterPro"/>
</dbReference>
<dbReference type="InterPro" id="IPR002508">
    <property type="entry name" value="MurNAc-LAA_cat"/>
</dbReference>
<dbReference type="InterPro" id="IPR050695">
    <property type="entry name" value="N-acetylmuramoyl_amidase_3"/>
</dbReference>
<feature type="region of interest" description="Disordered" evidence="2">
    <location>
        <begin position="1"/>
        <end position="27"/>
    </location>
</feature>
<feature type="domain" description="MurNAc-LAA" evidence="3">
    <location>
        <begin position="4"/>
        <end position="100"/>
    </location>
</feature>
<dbReference type="PANTHER" id="PTHR30404">
    <property type="entry name" value="N-ACETYLMURAMOYL-L-ALANINE AMIDASE"/>
    <property type="match status" value="1"/>
</dbReference>
<reference evidence="4" key="1">
    <citation type="submission" date="2019-08" db="EMBL/GenBank/DDBJ databases">
        <authorList>
            <person name="Kucharzyk K."/>
            <person name="Murdoch R.W."/>
            <person name="Higgins S."/>
            <person name="Loffler F."/>
        </authorList>
    </citation>
    <scope>NUCLEOTIDE SEQUENCE</scope>
</reference>
<organism evidence="4">
    <name type="scientific">bioreactor metagenome</name>
    <dbReference type="NCBI Taxonomy" id="1076179"/>
    <lineage>
        <taxon>unclassified sequences</taxon>
        <taxon>metagenomes</taxon>
        <taxon>ecological metagenomes</taxon>
    </lineage>
</organism>
<dbReference type="GO" id="GO:0009253">
    <property type="term" value="P:peptidoglycan catabolic process"/>
    <property type="evidence" value="ECO:0007669"/>
    <property type="project" value="InterPro"/>
</dbReference>